<dbReference type="InterPro" id="IPR002935">
    <property type="entry name" value="SAM_O-MeTrfase"/>
</dbReference>
<keyword evidence="3" id="KW-0949">S-adenosyl-L-methionine</keyword>
<evidence type="ECO:0000256" key="2">
    <source>
        <dbReference type="ARBA" id="ARBA00022679"/>
    </source>
</evidence>
<evidence type="ECO:0000313" key="5">
    <source>
        <dbReference type="Proteomes" id="UP001623559"/>
    </source>
</evidence>
<accession>A0ABW8SYK5</accession>
<dbReference type="GO" id="GO:0008168">
    <property type="term" value="F:methyltransferase activity"/>
    <property type="evidence" value="ECO:0007669"/>
    <property type="project" value="UniProtKB-KW"/>
</dbReference>
<dbReference type="GO" id="GO:0032259">
    <property type="term" value="P:methylation"/>
    <property type="evidence" value="ECO:0007669"/>
    <property type="project" value="UniProtKB-KW"/>
</dbReference>
<dbReference type="Pfam" id="PF01596">
    <property type="entry name" value="Methyltransf_3"/>
    <property type="match status" value="1"/>
</dbReference>
<name>A0ABW8SYK5_9BACT</name>
<dbReference type="Gene3D" id="3.40.50.150">
    <property type="entry name" value="Vaccinia Virus protein VP39"/>
    <property type="match status" value="1"/>
</dbReference>
<evidence type="ECO:0000313" key="4">
    <source>
        <dbReference type="EMBL" id="MFL0206169.1"/>
    </source>
</evidence>
<protein>
    <submittedName>
        <fullName evidence="4">Methyltransferase</fullName>
    </submittedName>
</protein>
<keyword evidence="1 4" id="KW-0489">Methyltransferase</keyword>
<reference evidence="4 5" key="1">
    <citation type="submission" date="2024-07" db="EMBL/GenBank/DDBJ databases">
        <authorList>
            <person name="Pitt A."/>
            <person name="Hahn M.W."/>
        </authorList>
    </citation>
    <scope>NUCLEOTIDE SEQUENCE [LARGE SCALE GENOMIC DNA]</scope>
    <source>
        <strain evidence="4 5">2-AUSEE-184A6</strain>
    </source>
</reference>
<comment type="caution">
    <text evidence="4">The sequence shown here is derived from an EMBL/GenBank/DDBJ whole genome shotgun (WGS) entry which is preliminary data.</text>
</comment>
<evidence type="ECO:0000256" key="3">
    <source>
        <dbReference type="ARBA" id="ARBA00022691"/>
    </source>
</evidence>
<organism evidence="4 5">
    <name type="scientific">Aquirufa novilacunae</name>
    <dbReference type="NCBI Taxonomy" id="3139305"/>
    <lineage>
        <taxon>Bacteria</taxon>
        <taxon>Pseudomonadati</taxon>
        <taxon>Bacteroidota</taxon>
        <taxon>Cytophagia</taxon>
        <taxon>Cytophagales</taxon>
        <taxon>Flectobacillaceae</taxon>
        <taxon>Aquirufa</taxon>
    </lineage>
</organism>
<dbReference type="Proteomes" id="UP001623559">
    <property type="component" value="Unassembled WGS sequence"/>
</dbReference>
<dbReference type="EMBL" id="JBEWZG010000002">
    <property type="protein sequence ID" value="MFL0206169.1"/>
    <property type="molecule type" value="Genomic_DNA"/>
</dbReference>
<gene>
    <name evidence="4" type="ORF">V7S74_05400</name>
</gene>
<proteinExistence type="predicted"/>
<dbReference type="CDD" id="cd02440">
    <property type="entry name" value="AdoMet_MTases"/>
    <property type="match status" value="1"/>
</dbReference>
<keyword evidence="2" id="KW-0808">Transferase</keyword>
<dbReference type="RefSeq" id="WP_406777750.1">
    <property type="nucleotide sequence ID" value="NZ_JBEWZG010000002.1"/>
</dbReference>
<dbReference type="SUPFAM" id="SSF53335">
    <property type="entry name" value="S-adenosyl-L-methionine-dependent methyltransferases"/>
    <property type="match status" value="1"/>
</dbReference>
<dbReference type="InterPro" id="IPR029063">
    <property type="entry name" value="SAM-dependent_MTases_sf"/>
</dbReference>
<sequence>MLSILKLIYRRLNLIFHYGSNNKIYGLIDLEEKILSIINKLYKNEIYVLNGPFSGMKYISESNGSQLLPKLIGCYEEPIHNWILEIINNPIYKTIIDVGCAEGYYAVGFAKSPHHPQIIAFDIDNTALENAKKLAVLNNVVESIKFFNQFEYKFLENLLKSKPNQKVLVFMDIEGDERILLDTKKFPVIKECDFLVELHDCFYPGLTEKIISFFNQTHKIQIILDYPWREKEYCFNYNDFSSDETHFLFNENRPTGMSWMYAKRK</sequence>
<evidence type="ECO:0000256" key="1">
    <source>
        <dbReference type="ARBA" id="ARBA00022603"/>
    </source>
</evidence>